<feature type="region of interest" description="Disordered" evidence="1">
    <location>
        <begin position="89"/>
        <end position="120"/>
    </location>
</feature>
<accession>A0ABC9W1L9</accession>
<evidence type="ECO:0000256" key="1">
    <source>
        <dbReference type="SAM" id="MobiDB-lite"/>
    </source>
</evidence>
<dbReference type="PANTHER" id="PTHR33332">
    <property type="entry name" value="REVERSE TRANSCRIPTASE DOMAIN-CONTAINING PROTEIN"/>
    <property type="match status" value="1"/>
</dbReference>
<evidence type="ECO:0000313" key="2">
    <source>
        <dbReference type="EMBL" id="GAB0179516.1"/>
    </source>
</evidence>
<proteinExistence type="predicted"/>
<gene>
    <name evidence="2" type="ORF">GRJ2_000416900</name>
</gene>
<reference evidence="2 3" key="1">
    <citation type="submission" date="2024-06" db="EMBL/GenBank/DDBJ databases">
        <title>The draft genome of Grus japonensis, version 3.</title>
        <authorList>
            <person name="Nabeshima K."/>
            <person name="Suzuki S."/>
            <person name="Onuma M."/>
        </authorList>
    </citation>
    <scope>NUCLEOTIDE SEQUENCE [LARGE SCALE GENOMIC DNA]</scope>
    <source>
        <strain evidence="2 3">451A</strain>
    </source>
</reference>
<sequence length="141" mass="15519">MKFNKAKYKVLHLDGENPQYQYRLGDGLIENSPAEKDLGILVKEKLNMSHQCALAAQKANHILGCIKRRMASRPWEMILPLYSGETPPGVLHPSLESSVQEGHGPVRAGPGKGHRNDQRSAISVGESWCCSAWRRGGSGET</sequence>
<keyword evidence="3" id="KW-1185">Reference proteome</keyword>
<comment type="caution">
    <text evidence="2">The sequence shown here is derived from an EMBL/GenBank/DDBJ whole genome shotgun (WGS) entry which is preliminary data.</text>
</comment>
<protein>
    <submittedName>
        <fullName evidence="2">cAMP-dependent protein kinase inhibitor alpha</fullName>
    </submittedName>
</protein>
<dbReference type="EMBL" id="BAAFJT010000001">
    <property type="protein sequence ID" value="GAB0179516.1"/>
    <property type="molecule type" value="Genomic_DNA"/>
</dbReference>
<name>A0ABC9W1L9_GRUJA</name>
<dbReference type="GO" id="GO:0004860">
    <property type="term" value="F:protein kinase inhibitor activity"/>
    <property type="evidence" value="ECO:0007669"/>
    <property type="project" value="UniProtKB-KW"/>
</dbReference>
<organism evidence="2 3">
    <name type="scientific">Grus japonensis</name>
    <name type="common">Japanese crane</name>
    <name type="synonym">Red-crowned crane</name>
    <dbReference type="NCBI Taxonomy" id="30415"/>
    <lineage>
        <taxon>Eukaryota</taxon>
        <taxon>Metazoa</taxon>
        <taxon>Chordata</taxon>
        <taxon>Craniata</taxon>
        <taxon>Vertebrata</taxon>
        <taxon>Euteleostomi</taxon>
        <taxon>Archelosauria</taxon>
        <taxon>Archosauria</taxon>
        <taxon>Dinosauria</taxon>
        <taxon>Saurischia</taxon>
        <taxon>Theropoda</taxon>
        <taxon>Coelurosauria</taxon>
        <taxon>Aves</taxon>
        <taxon>Neognathae</taxon>
        <taxon>Neoaves</taxon>
        <taxon>Gruiformes</taxon>
        <taxon>Gruidae</taxon>
        <taxon>Grus</taxon>
    </lineage>
</organism>
<dbReference type="AlphaFoldDB" id="A0ABC9W1L9"/>
<keyword evidence="2" id="KW-0649">Protein kinase inhibitor</keyword>
<dbReference type="Proteomes" id="UP001623348">
    <property type="component" value="Unassembled WGS sequence"/>
</dbReference>
<evidence type="ECO:0000313" key="3">
    <source>
        <dbReference type="Proteomes" id="UP001623348"/>
    </source>
</evidence>